<evidence type="ECO:0000313" key="3">
    <source>
        <dbReference type="Proteomes" id="UP001310594"/>
    </source>
</evidence>
<dbReference type="Pfam" id="PF08642">
    <property type="entry name" value="Rxt3"/>
    <property type="match status" value="1"/>
</dbReference>
<dbReference type="Proteomes" id="UP001310594">
    <property type="component" value="Unassembled WGS sequence"/>
</dbReference>
<comment type="caution">
    <text evidence="2">The sequence shown here is derived from an EMBL/GenBank/DDBJ whole genome shotgun (WGS) entry which is preliminary data.</text>
</comment>
<sequence>MNPLHQPHQLPPPPPQHSLGPGPPPGQMYPFESRRPSLSGASVNGMDSPSRHAGHHDHPPPPPFPSQQMPPPSSAAHLASAPRGPPSASPFAGIRDLPGFRSGGNGMAITSLLDRAGGHERSSPRMMPGSLLGERGGVGSSPHMAGISGGAMRPPSPGSGRMRASSMREPPSAGRGNREQSPLGGLGQVRGGIFEPRAQSAVHTERVFEAPMRAGSAFSQDGGGSRREMFPDRDRGNVGIESGLGGRRDVFAASPLFQRESPHSFRAFRPGLEGQVGGGGEGMIRQGSNGPVLLGRPSSQPAEMLGRQVVMEEMGARREAPTSRHTMDEMVVRRETPPASVQGQFGGFRQFAEPGALQRQQERPPYQLNGVTSQPREREVYESPHMDRDVRYTPGRFQPPGPFGPGGMREDTGGQFRPMYPPTADLAARESIEPQLSGMQELRREEPRSSPIMGELPLYLRGRNSNNFTHERPVTFEEHQRLDAMAQQQQRDGERKESDSARSLLAGISPELSRKAQQGRDSPLPQAVHGAQPRPGNINANAGIKREFGMMFSGLGSGVGSATPVGGLREGESMGSPPRQYDEDGDVELVAVGVAKSRAKRAKAGRRSLEEDGDSGMTPDEQRSGKRAKASHPPGHHHHHHLHSHHHHHHHADGEGQQQQQQNGGGSFNMLRFPPPNNAAAVAAGVGVHHHHHAGHAHPHHHHHNNTGKDNNVAPAPLPRKITTTINSSAVMDSVASKPRKHLGSMVYSTSLSEASNKSLTMDAKVKFKSTVKPIPLFEGKENCTFTVRVPRFYLASSEEREKEGEGSALEEVCKRRQLWGSEVYSDDSDVVAAAVHSGWIRGDFGKMNADIDKLCGDESEEVEVNGDVPSTMLKRPTRPVKVPQERDMHVTLLILPPLQGHRGTMAHHLRSRDWEGTHDGMSFSVLRIDFVDEGMGGRYVERGITARKERMRIEEARRREAVEGLLMFAKGGRAIIGGGGAVSVGA</sequence>
<evidence type="ECO:0000313" key="2">
    <source>
        <dbReference type="EMBL" id="KAK5704921.1"/>
    </source>
</evidence>
<name>A0AAN7ZVE8_9PEZI</name>
<feature type="region of interest" description="Disordered" evidence="1">
    <location>
        <begin position="116"/>
        <end position="185"/>
    </location>
</feature>
<feature type="region of interest" description="Disordered" evidence="1">
    <location>
        <begin position="215"/>
        <end position="242"/>
    </location>
</feature>
<feature type="compositionally biased region" description="Low complexity" evidence="1">
    <location>
        <begin position="678"/>
        <end position="687"/>
    </location>
</feature>
<gene>
    <name evidence="2" type="ORF">LTR97_002032</name>
</gene>
<dbReference type="InterPro" id="IPR013951">
    <property type="entry name" value="Rxt3"/>
</dbReference>
<feature type="compositionally biased region" description="Basic and acidic residues" evidence="1">
    <location>
        <begin position="224"/>
        <end position="236"/>
    </location>
</feature>
<feature type="region of interest" description="Disordered" evidence="1">
    <location>
        <begin position="356"/>
        <end position="380"/>
    </location>
</feature>
<feature type="region of interest" description="Disordered" evidence="1">
    <location>
        <begin position="475"/>
        <end position="541"/>
    </location>
</feature>
<feature type="compositionally biased region" description="Basic residues" evidence="1">
    <location>
        <begin position="597"/>
        <end position="606"/>
    </location>
</feature>
<organism evidence="2 3">
    <name type="scientific">Elasticomyces elasticus</name>
    <dbReference type="NCBI Taxonomy" id="574655"/>
    <lineage>
        <taxon>Eukaryota</taxon>
        <taxon>Fungi</taxon>
        <taxon>Dikarya</taxon>
        <taxon>Ascomycota</taxon>
        <taxon>Pezizomycotina</taxon>
        <taxon>Dothideomycetes</taxon>
        <taxon>Dothideomycetidae</taxon>
        <taxon>Mycosphaerellales</taxon>
        <taxon>Teratosphaeriaceae</taxon>
        <taxon>Elasticomyces</taxon>
    </lineage>
</organism>
<evidence type="ECO:0008006" key="4">
    <source>
        <dbReference type="Google" id="ProtNLM"/>
    </source>
</evidence>
<feature type="region of interest" description="Disordered" evidence="1">
    <location>
        <begin position="1"/>
        <end position="99"/>
    </location>
</feature>
<dbReference type="SUPFAM" id="SSF69848">
    <property type="entry name" value="LCCL domain"/>
    <property type="match status" value="1"/>
</dbReference>
<dbReference type="EMBL" id="JAVRQU010000003">
    <property type="protein sequence ID" value="KAK5704921.1"/>
    <property type="molecule type" value="Genomic_DNA"/>
</dbReference>
<accession>A0AAN7ZVE8</accession>
<dbReference type="AlphaFoldDB" id="A0AAN7ZVE8"/>
<proteinExistence type="predicted"/>
<feature type="compositionally biased region" description="Pro residues" evidence="1">
    <location>
        <begin position="9"/>
        <end position="27"/>
    </location>
</feature>
<feature type="compositionally biased region" description="Basic and acidic residues" evidence="1">
    <location>
        <begin position="491"/>
        <end position="500"/>
    </location>
</feature>
<reference evidence="2" key="1">
    <citation type="submission" date="2023-08" db="EMBL/GenBank/DDBJ databases">
        <title>Black Yeasts Isolated from many extreme environments.</title>
        <authorList>
            <person name="Coleine C."/>
            <person name="Stajich J.E."/>
            <person name="Selbmann L."/>
        </authorList>
    </citation>
    <scope>NUCLEOTIDE SEQUENCE</scope>
    <source>
        <strain evidence="2">CCFEE 5810</strain>
    </source>
</reference>
<feature type="compositionally biased region" description="Pro residues" evidence="1">
    <location>
        <begin position="60"/>
        <end position="73"/>
    </location>
</feature>
<evidence type="ECO:0000256" key="1">
    <source>
        <dbReference type="SAM" id="MobiDB-lite"/>
    </source>
</evidence>
<dbReference type="InterPro" id="IPR036609">
    <property type="entry name" value="LCCL_sf"/>
</dbReference>
<feature type="compositionally biased region" description="Basic residues" evidence="1">
    <location>
        <begin position="625"/>
        <end position="651"/>
    </location>
</feature>
<dbReference type="Gene3D" id="2.170.130.20">
    <property type="entry name" value="LCCL-like domain"/>
    <property type="match status" value="1"/>
</dbReference>
<feature type="compositionally biased region" description="Basic residues" evidence="1">
    <location>
        <begin position="688"/>
        <end position="706"/>
    </location>
</feature>
<feature type="region of interest" description="Disordered" evidence="1">
    <location>
        <begin position="597"/>
        <end position="714"/>
    </location>
</feature>
<protein>
    <recommendedName>
        <fullName evidence="4">Rxt3-domain-containing protein</fullName>
    </recommendedName>
</protein>
<feature type="region of interest" description="Disordered" evidence="1">
    <location>
        <begin position="563"/>
        <end position="585"/>
    </location>
</feature>